<feature type="coiled-coil region" evidence="1">
    <location>
        <begin position="251"/>
        <end position="282"/>
    </location>
</feature>
<gene>
    <name evidence="3" type="primary">BRCC3</name>
    <name evidence="3" type="ORF">CU098_011265</name>
</gene>
<dbReference type="InterPro" id="IPR037518">
    <property type="entry name" value="MPN"/>
</dbReference>
<dbReference type="SUPFAM" id="SSF102712">
    <property type="entry name" value="JAB1/MPN domain"/>
    <property type="match status" value="1"/>
</dbReference>
<protein>
    <submittedName>
        <fullName evidence="3">BRCA1 BRCA2-containing complex, subunit 3</fullName>
    </submittedName>
</protein>
<dbReference type="SMART" id="SM00232">
    <property type="entry name" value="JAB_MPN"/>
    <property type="match status" value="1"/>
</dbReference>
<dbReference type="Gene3D" id="3.40.140.10">
    <property type="entry name" value="Cytidine Deaminase, domain 2"/>
    <property type="match status" value="1"/>
</dbReference>
<keyword evidence="4" id="KW-1185">Reference proteome</keyword>
<dbReference type="AlphaFoldDB" id="A0A367KL60"/>
<dbReference type="OrthoDB" id="446074at2759"/>
<dbReference type="InterPro" id="IPR000555">
    <property type="entry name" value="JAMM/MPN+_dom"/>
</dbReference>
<dbReference type="PROSITE" id="PS50249">
    <property type="entry name" value="MPN"/>
    <property type="match status" value="1"/>
</dbReference>
<dbReference type="InterPro" id="IPR040749">
    <property type="entry name" value="BRCC36_C"/>
</dbReference>
<evidence type="ECO:0000313" key="3">
    <source>
        <dbReference type="EMBL" id="RCI02973.1"/>
    </source>
</evidence>
<dbReference type="Pfam" id="PF18110">
    <property type="entry name" value="BRCC36_C"/>
    <property type="match status" value="1"/>
</dbReference>
<dbReference type="Pfam" id="PF01398">
    <property type="entry name" value="JAB"/>
    <property type="match status" value="1"/>
</dbReference>
<dbReference type="GO" id="GO:0008237">
    <property type="term" value="F:metallopeptidase activity"/>
    <property type="evidence" value="ECO:0007669"/>
    <property type="project" value="InterPro"/>
</dbReference>
<organism evidence="3 4">
    <name type="scientific">Rhizopus stolonifer</name>
    <name type="common">Rhizopus nigricans</name>
    <dbReference type="NCBI Taxonomy" id="4846"/>
    <lineage>
        <taxon>Eukaryota</taxon>
        <taxon>Fungi</taxon>
        <taxon>Fungi incertae sedis</taxon>
        <taxon>Mucoromycota</taxon>
        <taxon>Mucoromycotina</taxon>
        <taxon>Mucoromycetes</taxon>
        <taxon>Mucorales</taxon>
        <taxon>Mucorineae</taxon>
        <taxon>Rhizopodaceae</taxon>
        <taxon>Rhizopus</taxon>
    </lineage>
</organism>
<feature type="domain" description="MPN" evidence="2">
    <location>
        <begin position="4"/>
        <end position="157"/>
    </location>
</feature>
<dbReference type="PANTHER" id="PTHR10410">
    <property type="entry name" value="EUKARYOTIC TRANSLATION INITIATION FACTOR 3 -RELATED"/>
    <property type="match status" value="1"/>
</dbReference>
<proteinExistence type="predicted"/>
<accession>A0A367KL60</accession>
<dbReference type="EMBL" id="PJQM01001193">
    <property type="protein sequence ID" value="RCI02973.1"/>
    <property type="molecule type" value="Genomic_DNA"/>
</dbReference>
<evidence type="ECO:0000259" key="2">
    <source>
        <dbReference type="PROSITE" id="PS50249"/>
    </source>
</evidence>
<reference evidence="3 4" key="1">
    <citation type="journal article" date="2018" name="G3 (Bethesda)">
        <title>Phylogenetic and Phylogenomic Definition of Rhizopus Species.</title>
        <authorList>
            <person name="Gryganskyi A.P."/>
            <person name="Golan J."/>
            <person name="Dolatabadi S."/>
            <person name="Mondo S."/>
            <person name="Robb S."/>
            <person name="Idnurm A."/>
            <person name="Muszewska A."/>
            <person name="Steczkiewicz K."/>
            <person name="Masonjones S."/>
            <person name="Liao H.L."/>
            <person name="Gajdeczka M.T."/>
            <person name="Anike F."/>
            <person name="Vuek A."/>
            <person name="Anishchenko I.M."/>
            <person name="Voigt K."/>
            <person name="de Hoog G.S."/>
            <person name="Smith M.E."/>
            <person name="Heitman J."/>
            <person name="Vilgalys R."/>
            <person name="Stajich J.E."/>
        </authorList>
    </citation>
    <scope>NUCLEOTIDE SEQUENCE [LARGE SCALE GENOMIC DNA]</scope>
    <source>
        <strain evidence="3 4">LSU 92-RS-03</strain>
    </source>
</reference>
<comment type="caution">
    <text evidence="3">The sequence shown here is derived from an EMBL/GenBank/DDBJ whole genome shotgun (WGS) entry which is preliminary data.</text>
</comment>
<dbReference type="STRING" id="4846.A0A367KL60"/>
<dbReference type="Proteomes" id="UP000253551">
    <property type="component" value="Unassembled WGS sequence"/>
</dbReference>
<sequence>MLNQVIIPAHIFHLILSHAYSTENEEIIGMLIGHWETVPSSNPYLSEKTVGKVKHISFLTRSDKRKDRVEIAPESLHLAALEAEEFSKKSNFPMMVIGWYHSHPHITVFPSHVDVRTQLSQQLMDERFFGVIVSCFDTHHDNTEKIQITCFQSQLDQETNTPKKVNVPILIQPSTNDVPELYLRLPEHIYEEYKKEYSTSNDRIQYDLRSSKHVDTTSLPHTMTQMYNAGVYGQLVTSLIDNMIVPATHTLDLKAIELDRQIAELKKQKEQLVSNLSTTSNRKPDNYLIQL</sequence>
<name>A0A367KL60_RHIST</name>
<evidence type="ECO:0000313" key="4">
    <source>
        <dbReference type="Proteomes" id="UP000253551"/>
    </source>
</evidence>
<keyword evidence="1" id="KW-0175">Coiled coil</keyword>
<dbReference type="InterPro" id="IPR050242">
    <property type="entry name" value="JAMM_MPN+_peptidase_M67A"/>
</dbReference>
<evidence type="ECO:0000256" key="1">
    <source>
        <dbReference type="SAM" id="Coils"/>
    </source>
</evidence>